<dbReference type="PANTHER" id="PTHR13044">
    <property type="entry name" value="ACTIVATING TRANSCRIPTION FACTOR ATF 4/5"/>
    <property type="match status" value="1"/>
</dbReference>
<dbReference type="Proteomes" id="UP000228934">
    <property type="component" value="Unassembled WGS sequence"/>
</dbReference>
<dbReference type="FunFam" id="1.20.5.170:FF:000021">
    <property type="entry name" value="Cyclic AMP-dependent transcription factor ATF-4"/>
    <property type="match status" value="1"/>
</dbReference>
<keyword evidence="15" id="KW-1185">Reference proteome</keyword>
<evidence type="ECO:0000256" key="9">
    <source>
        <dbReference type="ARBA" id="ARBA00023163"/>
    </source>
</evidence>
<evidence type="ECO:0000256" key="12">
    <source>
        <dbReference type="SAM" id="MobiDB-lite"/>
    </source>
</evidence>
<keyword evidence="7" id="KW-0238">DNA-binding</keyword>
<evidence type="ECO:0000313" key="15">
    <source>
        <dbReference type="Proteomes" id="UP000228934"/>
    </source>
</evidence>
<feature type="region of interest" description="Disordered" evidence="12">
    <location>
        <begin position="216"/>
        <end position="312"/>
    </location>
</feature>
<dbReference type="GO" id="GO:0048511">
    <property type="term" value="P:rhythmic process"/>
    <property type="evidence" value="ECO:0007669"/>
    <property type="project" value="UniProtKB-KW"/>
</dbReference>
<dbReference type="GO" id="GO:1990590">
    <property type="term" value="C:ATF1-ATF4 transcription factor complex"/>
    <property type="evidence" value="ECO:0007669"/>
    <property type="project" value="TreeGrafter"/>
</dbReference>
<reference evidence="15" key="1">
    <citation type="journal article" date="2017" name="Nat. Commun.">
        <title>The North American bullfrog draft genome provides insight into hormonal regulation of long noncoding RNA.</title>
        <authorList>
            <person name="Hammond S.A."/>
            <person name="Warren R.L."/>
            <person name="Vandervalk B.P."/>
            <person name="Kucuk E."/>
            <person name="Khan H."/>
            <person name="Gibb E.A."/>
            <person name="Pandoh P."/>
            <person name="Kirk H."/>
            <person name="Zhao Y."/>
            <person name="Jones M."/>
            <person name="Mungall A.J."/>
            <person name="Coope R."/>
            <person name="Pleasance S."/>
            <person name="Moore R.A."/>
            <person name="Holt R.A."/>
            <person name="Round J.M."/>
            <person name="Ohora S."/>
            <person name="Walle B.V."/>
            <person name="Veldhoen N."/>
            <person name="Helbing C.C."/>
            <person name="Birol I."/>
        </authorList>
    </citation>
    <scope>NUCLEOTIDE SEQUENCE [LARGE SCALE GENOMIC DNA]</scope>
</reference>
<dbReference type="InterPro" id="IPR046347">
    <property type="entry name" value="bZIP_sf"/>
</dbReference>
<evidence type="ECO:0000256" key="4">
    <source>
        <dbReference type="ARBA" id="ARBA00022491"/>
    </source>
</evidence>
<dbReference type="EMBL" id="KV923353">
    <property type="protein sequence ID" value="PIO40773.1"/>
    <property type="molecule type" value="Genomic_DNA"/>
</dbReference>
<dbReference type="GO" id="GO:0042981">
    <property type="term" value="P:regulation of apoptotic process"/>
    <property type="evidence" value="ECO:0007669"/>
    <property type="project" value="UniProtKB-ARBA"/>
</dbReference>
<feature type="compositionally biased region" description="Low complexity" evidence="12">
    <location>
        <begin position="249"/>
        <end position="261"/>
    </location>
</feature>
<feature type="compositionally biased region" description="Polar residues" evidence="12">
    <location>
        <begin position="234"/>
        <end position="248"/>
    </location>
</feature>
<evidence type="ECO:0000256" key="7">
    <source>
        <dbReference type="ARBA" id="ARBA00023125"/>
    </source>
</evidence>
<dbReference type="Gene3D" id="1.20.5.170">
    <property type="match status" value="1"/>
</dbReference>
<dbReference type="AlphaFoldDB" id="A0A2G9SMT6"/>
<feature type="compositionally biased region" description="Basic and acidic residues" evidence="12">
    <location>
        <begin position="262"/>
        <end position="278"/>
    </location>
</feature>
<evidence type="ECO:0000259" key="13">
    <source>
        <dbReference type="PROSITE" id="PS50217"/>
    </source>
</evidence>
<dbReference type="GO" id="GO:0001228">
    <property type="term" value="F:DNA-binding transcription activator activity, RNA polymerase II-specific"/>
    <property type="evidence" value="ECO:0007669"/>
    <property type="project" value="TreeGrafter"/>
</dbReference>
<comment type="similarity">
    <text evidence="2">Belongs to the bZIP family.</text>
</comment>
<accession>A0A2G9SMT6</accession>
<dbReference type="PROSITE" id="PS50217">
    <property type="entry name" value="BZIP"/>
    <property type="match status" value="1"/>
</dbReference>
<organism evidence="14 15">
    <name type="scientific">Aquarana catesbeiana</name>
    <name type="common">American bullfrog</name>
    <name type="synonym">Rana catesbeiana</name>
    <dbReference type="NCBI Taxonomy" id="8400"/>
    <lineage>
        <taxon>Eukaryota</taxon>
        <taxon>Metazoa</taxon>
        <taxon>Chordata</taxon>
        <taxon>Craniata</taxon>
        <taxon>Vertebrata</taxon>
        <taxon>Euteleostomi</taxon>
        <taxon>Amphibia</taxon>
        <taxon>Batrachia</taxon>
        <taxon>Anura</taxon>
        <taxon>Neobatrachia</taxon>
        <taxon>Ranoidea</taxon>
        <taxon>Ranidae</taxon>
        <taxon>Aquarana</taxon>
    </lineage>
</organism>
<dbReference type="PANTHER" id="PTHR13044:SF2">
    <property type="entry name" value="CYCLIC AMP-DEPENDENT TRANSCRIPTION FACTOR ATF-4"/>
    <property type="match status" value="1"/>
</dbReference>
<keyword evidence="5" id="KW-0805">Transcription regulation</keyword>
<protein>
    <recommendedName>
        <fullName evidence="3">Cyclic AMP-dependent transcription factor ATF-4</fullName>
    </recommendedName>
    <alternativeName>
        <fullName evidence="11">Activating transcription factor 4</fullName>
    </alternativeName>
</protein>
<dbReference type="CDD" id="cd14692">
    <property type="entry name" value="bZIP_ATF4"/>
    <property type="match status" value="1"/>
</dbReference>
<dbReference type="Pfam" id="PF00170">
    <property type="entry name" value="bZIP_1"/>
    <property type="match status" value="1"/>
</dbReference>
<keyword evidence="9" id="KW-0804">Transcription</keyword>
<evidence type="ECO:0000256" key="1">
    <source>
        <dbReference type="ARBA" id="ARBA00004123"/>
    </source>
</evidence>
<sequence length="362" mass="39977">MNLLSEDLMLGDFLSPFNQSFLAADESLGLLDDCIEVSGYLPSHGFSSEKAKNGVSELLPLAEPFGSFRGDAFSGMDWMVEKMDLKEFDFDSLLGMEDLESTVSPDELMATLDDSCDLLEDPPLPPVFGQYVPSPAQILLPERPLEADQVAPVSPSLSESNISSPDHSFILDVGSEVDVAEEDKKSVIYLLEVPKCDKEDSSGNDSGIFMNPLLKSEKEDSSDNDSGIYMSPSYLGSPQQSPASTVEYPSSVQSSPSSPISERPKPYDLPSKNKEVLAKVKTVGHPRVDKKTKKMEQNKTAATRYRQKKKAEQELISEECRELEQKNDSLKEKADSIAKEIQYLKDLIEEVRKAKSKRAKSS</sequence>
<evidence type="ECO:0000256" key="3">
    <source>
        <dbReference type="ARBA" id="ARBA00018846"/>
    </source>
</evidence>
<evidence type="ECO:0000256" key="11">
    <source>
        <dbReference type="ARBA" id="ARBA00032136"/>
    </source>
</evidence>
<keyword evidence="4" id="KW-0678">Repressor</keyword>
<gene>
    <name evidence="14" type="ORF">AB205_0142090</name>
</gene>
<dbReference type="InterPro" id="IPR004827">
    <property type="entry name" value="bZIP"/>
</dbReference>
<comment type="subcellular location">
    <subcellularLocation>
        <location evidence="1">Nucleus</location>
    </subcellularLocation>
</comment>
<evidence type="ECO:0000256" key="8">
    <source>
        <dbReference type="ARBA" id="ARBA00023159"/>
    </source>
</evidence>
<keyword evidence="8" id="KW-0010">Activator</keyword>
<evidence type="ECO:0000313" key="14">
    <source>
        <dbReference type="EMBL" id="PIO40773.1"/>
    </source>
</evidence>
<proteinExistence type="inferred from homology"/>
<evidence type="ECO:0000256" key="6">
    <source>
        <dbReference type="ARBA" id="ARBA00023108"/>
    </source>
</evidence>
<name>A0A2G9SMT6_AQUCT</name>
<dbReference type="PROSITE" id="PS00036">
    <property type="entry name" value="BZIP_BASIC"/>
    <property type="match status" value="1"/>
</dbReference>
<feature type="domain" description="BZIP" evidence="13">
    <location>
        <begin position="288"/>
        <end position="351"/>
    </location>
</feature>
<feature type="compositionally biased region" description="Basic and acidic residues" evidence="12">
    <location>
        <begin position="286"/>
        <end position="297"/>
    </location>
</feature>
<keyword evidence="6" id="KW-0090">Biological rhythms</keyword>
<dbReference type="GO" id="GO:0000977">
    <property type="term" value="F:RNA polymerase II transcription regulatory region sequence-specific DNA binding"/>
    <property type="evidence" value="ECO:0007669"/>
    <property type="project" value="TreeGrafter"/>
</dbReference>
<dbReference type="SUPFAM" id="SSF57959">
    <property type="entry name" value="Leucine zipper domain"/>
    <property type="match status" value="1"/>
</dbReference>
<keyword evidence="10" id="KW-0539">Nucleus</keyword>
<dbReference type="OrthoDB" id="5847285at2759"/>
<evidence type="ECO:0000256" key="5">
    <source>
        <dbReference type="ARBA" id="ARBA00023015"/>
    </source>
</evidence>
<evidence type="ECO:0000256" key="10">
    <source>
        <dbReference type="ARBA" id="ARBA00023242"/>
    </source>
</evidence>
<dbReference type="GO" id="GO:1990589">
    <property type="term" value="C:ATF4-CREB1 transcription factor complex"/>
    <property type="evidence" value="ECO:0007669"/>
    <property type="project" value="TreeGrafter"/>
</dbReference>
<evidence type="ECO:0000256" key="2">
    <source>
        <dbReference type="ARBA" id="ARBA00007163"/>
    </source>
</evidence>
<dbReference type="SMART" id="SM00338">
    <property type="entry name" value="BRLZ"/>
    <property type="match status" value="1"/>
</dbReference>